<keyword evidence="4" id="KW-1133">Transmembrane helix</keyword>
<dbReference type="InterPro" id="IPR029058">
    <property type="entry name" value="AB_hydrolase_fold"/>
</dbReference>
<dbReference type="EMBL" id="LN609528">
    <property type="protein sequence ID" value="CEF62234.1"/>
    <property type="molecule type" value="Genomic_DNA"/>
</dbReference>
<keyword evidence="7" id="KW-1185">Reference proteome</keyword>
<evidence type="ECO:0000259" key="5">
    <source>
        <dbReference type="Pfam" id="PF00135"/>
    </source>
</evidence>
<sequence>MIIIIISSGKCYDLLKIRNTSYGYVNGIKLDTIGNDKKYAFYGIPYGIITNKRFDASVPPKKWNIIKNVTSYGDSCLLKNEESNINANNITEECLDLNIITTRYCLLYGNCPVLLLISGNDYKFRKKNITNTNDILEVLIYQDNENIVVVEGNHRSGIIGNLELNGNFYNLSMNTNVGLQDIYDILKWIQNEITSFGGNPGDVTLMGFGDGAIDGSILLYSNNDKILFDKLISIPMSDEYKWNKKNNNENISRSVATEVGCADINTNWNSYNQVEIVLQCMKSIDIIKLIQSEKKLEDAGYEKALPFIDFGNNSFFQYSHNDTIVKKKEVPVLMIGYVANNKTKDIPSFCQFYISYFDFNNNSLIESFNISIKDLDKKMVWKDENFGLFSLGKNECLKNFNSTKGSFIYHYNFLTLNPSLFNSSCFGNESAYNMESIFSMERNLSIGASSVIFNTFQSGLVNFIKSGSLQPIEENIYDNNFIIPTENIIIEIMDHGLKIHLLTERNKLDDYWKTFLSTNMINNTYPTSNQDEIMKRLVSITVLIPPKDKLLIREISNGKLRGIKVYSSDNKIYGYAYRGIPYGLPPVGSLRFKAPLEAEKWKGIKNCTSLSKMCPYSSHFMKTSYNPKDMSEDCLYLNVYTSKKCLKDGKCPVVLYIYGGKFVTGSSRNFKESTLIENFANDERNIIFVNFNFRSGILGFLALNQKLNLPMNSNVALHDIIAVLKWIQKNIKYFGGNKKQVTLAGGSSGGVIASYLYASPLTYGLIHKVIIMSGPHNHVFFRNANEFYGRQTAIIAGCATIYTNWESIDEIEKTLDCLRNLNLYKLSDSERRVQYNCWQYMGPSTDYGPNSVMQYDWETLSIRKPGIPILISSCTHELQAGMFLLNPNGTVNIDKLRMYCKTFFMFFKFENPQKFVEECVEEYKNNRERTIDIIDDETIFTSNVILSRDAIKRGSDVFLYQYSFKNEGEAITKQNFLVTPNHVSGLIYLIGLYKNKFTERDYKIQKFYSRIFTNFIKYSNPSDDEIKFEKYDPEKRNYFNIDFDDKGNSLSSMKNKYKEEAINFWFKKLPNKVGHFVRRRSEDEMVKLLPVLNEMDQQYKFLIREISNGKLRGMKVHSHDKKIYGYAYRGIPYGLPPVGSLRFKAPLEAGKWKGIKNCTTHNKWCPYSSHFMKTNYTSKFMSEDCLYLNVYTSKKCLKDGKCPVVLYIYGGKYVTGSAEKLTESTLIENFANDERNIIFVNFNFRSGILGFLALNQKLNLPMNSNVALHDIIAVLKWIQKNIKYFGGNKKQVTLMGHSSGAVLASYLYASPLTYGLIHKAVFLSGAHVQAYYKDANEFYGRQTAIIAGCATVYTNWESKDEVEKIVECLRNLDLAKLSDSERRVQYNCWQMMGPPVDYGPNSVMQHDWKTLSKNKPDIPVLIGGSMNELESGMYLIHPNDTVNVDKLRMYCQTFFMFFKIENQQKFIEECVEEYKNDRERTINIMDEQSVYTTNVILAKEAEKSGSNVYLYQFSFKHDDEVISKNVFPLKPHHISELVYLIGLYKNKFTEKDYKVQKYYSRMFTNFIKYSNPSDDKIKFEKYDPEKNNYFNIDFDDKGNSLCTMKNEYKKKAIDFWFKKIPNTVGHFAPRTSEDEMIKLQPILNELDNQFRKTNYGFVKGKKITTSINITGYGFFGIPYASPPIGEYRFKASSEPKKWFGIRNSTEFGKNCIWNSARTSKVPNKDILSEDCLFINIFSGQKCLVKGNCSVVLYIQGGKYTYGDSSSLNTEMLIENFVSRDIVVCTINYRLGFLGFGILNYKFENLSMNSNVALFDVLQSLKWINTEIKYFGGNNNDVTVMGHSSGGMISNFLFYSKRSEKLIHKHIIMSGSIKDGHFQNGNQMYSRKIAIICGCAYNTTNWDSLSDVEDVLKCLRSIDAQKIVDSQKNVEETGVEIFAPTFDKGINSFLLYDFDYLVKSKPNRKLLIGNTYYEFVEGENCIKPNSNNAIESNVLILCKKLCSLFDFVNTTVAVEECLKEYKEGYFKILDMTSDIEIFLPNLRQCYENYNNDVDSYLYQFNYSDLKETLDINFKWLPEHANDIVYITGQHRKTFKNVDHIIQEKYSRIFANFIKNSSPSDEEIKFDKFDPLKNNYYVVDFDKNGTLTGGMVNNYRIDAVKFWNEKLVKVVGPYKSAIDESNFLNVYPDALSLIANTTLKNFTYPKSYYNNNSLKNISKNMGDFKNLPENATDSTFSIIIFLTLFAALTYILVKNCRRMESNSYHVFT</sequence>
<comment type="similarity">
    <text evidence="1">Belongs to the type-B carboxylesterase/lipase family.</text>
</comment>
<dbReference type="CTD" id="36374599"/>
<dbReference type="RefSeq" id="XP_024501436.1">
    <property type="nucleotide sequence ID" value="XM_024647348.1"/>
</dbReference>
<dbReference type="ESTHER" id="strrb-f1kz.3">
    <property type="family name" value="Carb_B_Nematoda"/>
</dbReference>
<feature type="transmembrane region" description="Helical" evidence="4">
    <location>
        <begin position="2233"/>
        <end position="2251"/>
    </location>
</feature>
<dbReference type="ESTHER" id="strrb-f1kz.4">
    <property type="family name" value="Carb_B_Nematoda"/>
</dbReference>
<evidence type="ECO:0000313" key="7">
    <source>
        <dbReference type="Proteomes" id="UP000035682"/>
    </source>
</evidence>
<reference evidence="6 7" key="1">
    <citation type="submission" date="2014-09" db="EMBL/GenBank/DDBJ databases">
        <authorList>
            <person name="Martin A.A."/>
        </authorList>
    </citation>
    <scope>NUCLEOTIDE SEQUENCE</scope>
    <source>
        <strain evidence="7">ED321</strain>
        <strain evidence="6">ED321 Heterogonic</strain>
    </source>
</reference>
<feature type="domain" description="Carboxylesterase type B" evidence="5">
    <location>
        <begin position="1104"/>
        <end position="1616"/>
    </location>
</feature>
<keyword evidence="3" id="KW-0378">Hydrolase</keyword>
<dbReference type="Gene3D" id="3.40.50.1820">
    <property type="entry name" value="alpha/beta hydrolase"/>
    <property type="match status" value="4"/>
</dbReference>
<dbReference type="Proteomes" id="UP000035682">
    <property type="component" value="Unplaced"/>
</dbReference>
<evidence type="ECO:0000313" key="8">
    <source>
        <dbReference type="WBParaSite" id="SRAE_1000050700.1"/>
    </source>
</evidence>
<dbReference type="PANTHER" id="PTHR11559">
    <property type="entry name" value="CARBOXYLESTERASE"/>
    <property type="match status" value="1"/>
</dbReference>
<organism evidence="6">
    <name type="scientific">Strongyloides ratti</name>
    <name type="common">Parasitic roundworm</name>
    <dbReference type="NCBI Taxonomy" id="34506"/>
    <lineage>
        <taxon>Eukaryota</taxon>
        <taxon>Metazoa</taxon>
        <taxon>Ecdysozoa</taxon>
        <taxon>Nematoda</taxon>
        <taxon>Chromadorea</taxon>
        <taxon>Rhabditida</taxon>
        <taxon>Tylenchina</taxon>
        <taxon>Panagrolaimomorpha</taxon>
        <taxon>Strongyloidoidea</taxon>
        <taxon>Strongyloididae</taxon>
        <taxon>Strongyloides</taxon>
    </lineage>
</organism>
<keyword evidence="4" id="KW-0812">Transmembrane</keyword>
<feature type="domain" description="Carboxylesterase type B" evidence="5">
    <location>
        <begin position="17"/>
        <end position="347"/>
    </location>
</feature>
<feature type="domain" description="Carboxylesterase type B" evidence="5">
    <location>
        <begin position="553"/>
        <end position="1065"/>
    </location>
</feature>
<evidence type="ECO:0000256" key="1">
    <source>
        <dbReference type="ARBA" id="ARBA00005964"/>
    </source>
</evidence>
<gene>
    <name evidence="6 8 9" type="ORF">SRAE_1000050700</name>
</gene>
<dbReference type="InterPro" id="IPR050309">
    <property type="entry name" value="Type-B_Carboxylest/Lipase"/>
</dbReference>
<dbReference type="SUPFAM" id="SSF53474">
    <property type="entry name" value="alpha/beta-Hydrolases"/>
    <property type="match status" value="4"/>
</dbReference>
<evidence type="ECO:0000313" key="6">
    <source>
        <dbReference type="EMBL" id="CEF62234.1"/>
    </source>
</evidence>
<dbReference type="PROSITE" id="PS00122">
    <property type="entry name" value="CARBOXYLESTERASE_B_1"/>
    <property type="match status" value="3"/>
</dbReference>
<feature type="domain" description="Carboxylesterase type B" evidence="5">
    <location>
        <begin position="1649"/>
        <end position="2161"/>
    </location>
</feature>
<dbReference type="InterPro" id="IPR002018">
    <property type="entry name" value="CarbesteraseB"/>
</dbReference>
<evidence type="ECO:0000313" key="9">
    <source>
        <dbReference type="WormBase" id="SRAE_1000050700"/>
    </source>
</evidence>
<proteinExistence type="inferred from homology"/>
<dbReference type="WormBase" id="SRAE_1000050700">
    <property type="protein sequence ID" value="SRP07734"/>
    <property type="gene ID" value="WBGene00257104"/>
</dbReference>
<keyword evidence="2" id="KW-0719">Serine esterase</keyword>
<dbReference type="Pfam" id="PF00135">
    <property type="entry name" value="COesterase"/>
    <property type="match status" value="4"/>
</dbReference>
<dbReference type="OrthoDB" id="19653at2759"/>
<dbReference type="STRING" id="34506.A0A090L461"/>
<evidence type="ECO:0000256" key="2">
    <source>
        <dbReference type="ARBA" id="ARBA00022487"/>
    </source>
</evidence>
<name>A0A090L461_STRRB</name>
<reference evidence="8" key="2">
    <citation type="submission" date="2020-12" db="UniProtKB">
        <authorList>
            <consortium name="WormBaseParasite"/>
        </authorList>
    </citation>
    <scope>IDENTIFICATION</scope>
</reference>
<evidence type="ECO:0000256" key="4">
    <source>
        <dbReference type="SAM" id="Phobius"/>
    </source>
</evidence>
<dbReference type="WBParaSite" id="SRAE_1000050700.1">
    <property type="protein sequence ID" value="SRAE_1000050700.1"/>
    <property type="gene ID" value="WBGene00257104"/>
</dbReference>
<keyword evidence="4" id="KW-0472">Membrane</keyword>
<dbReference type="ESTHER" id="strrb-f1kz.2">
    <property type="family name" value="Carb_B_Nematoda"/>
</dbReference>
<evidence type="ECO:0000256" key="3">
    <source>
        <dbReference type="ARBA" id="ARBA00022801"/>
    </source>
</evidence>
<dbReference type="InterPro" id="IPR019826">
    <property type="entry name" value="Carboxylesterase_B_AS"/>
</dbReference>
<accession>A0A090L461</accession>
<dbReference type="GO" id="GO:0052689">
    <property type="term" value="F:carboxylic ester hydrolase activity"/>
    <property type="evidence" value="ECO:0007669"/>
    <property type="project" value="UniProtKB-KW"/>
</dbReference>
<dbReference type="GeneID" id="36374599"/>
<protein>
    <submittedName>
        <fullName evidence="6 8">Carboxylesterase, type B domain-containing protein</fullName>
    </submittedName>
</protein>